<reference evidence="2" key="1">
    <citation type="journal article" date="2012" name="Science">
        <title>The Paleozoic origin of enzymatic lignin decomposition reconstructed from 31 fungal genomes.</title>
        <authorList>
            <person name="Floudas D."/>
            <person name="Binder M."/>
            <person name="Riley R."/>
            <person name="Barry K."/>
            <person name="Blanchette R.A."/>
            <person name="Henrissat B."/>
            <person name="Martinez A.T."/>
            <person name="Otillar R."/>
            <person name="Spatafora J.W."/>
            <person name="Yadav J.S."/>
            <person name="Aerts A."/>
            <person name="Benoit I."/>
            <person name="Boyd A."/>
            <person name="Carlson A."/>
            <person name="Copeland A."/>
            <person name="Coutinho P.M."/>
            <person name="de Vries R.P."/>
            <person name="Ferreira P."/>
            <person name="Findley K."/>
            <person name="Foster B."/>
            <person name="Gaskell J."/>
            <person name="Glotzer D."/>
            <person name="Gorecki P."/>
            <person name="Heitman J."/>
            <person name="Hesse C."/>
            <person name="Hori C."/>
            <person name="Igarashi K."/>
            <person name="Jurgens J.A."/>
            <person name="Kallen N."/>
            <person name="Kersten P."/>
            <person name="Kohler A."/>
            <person name="Kuees U."/>
            <person name="Kumar T.K.A."/>
            <person name="Kuo A."/>
            <person name="LaButti K."/>
            <person name="Larrondo L.F."/>
            <person name="Lindquist E."/>
            <person name="Ling A."/>
            <person name="Lombard V."/>
            <person name="Lucas S."/>
            <person name="Lundell T."/>
            <person name="Martin R."/>
            <person name="McLaughlin D.J."/>
            <person name="Morgenstern I."/>
            <person name="Morin E."/>
            <person name="Murat C."/>
            <person name="Nagy L.G."/>
            <person name="Nolan M."/>
            <person name="Ohm R.A."/>
            <person name="Patyshakuliyeva A."/>
            <person name="Rokas A."/>
            <person name="Ruiz-Duenas F.J."/>
            <person name="Sabat G."/>
            <person name="Salamov A."/>
            <person name="Samejima M."/>
            <person name="Schmutz J."/>
            <person name="Slot J.C."/>
            <person name="St John F."/>
            <person name="Stenlid J."/>
            <person name="Sun H."/>
            <person name="Sun S."/>
            <person name="Syed K."/>
            <person name="Tsang A."/>
            <person name="Wiebenga A."/>
            <person name="Young D."/>
            <person name="Pisabarro A."/>
            <person name="Eastwood D.C."/>
            <person name="Martin F."/>
            <person name="Cullen D."/>
            <person name="Grigoriev I.V."/>
            <person name="Hibbett D.S."/>
        </authorList>
    </citation>
    <scope>NUCLEOTIDE SEQUENCE [LARGE SCALE GENOMIC DNA]</scope>
    <source>
        <strain evidence="2">TFB10046</strain>
    </source>
</reference>
<accession>J0LBC1</accession>
<dbReference type="EMBL" id="JH688097">
    <property type="protein sequence ID" value="EJD33748.1"/>
    <property type="molecule type" value="Genomic_DNA"/>
</dbReference>
<protein>
    <submittedName>
        <fullName evidence="1">Uncharacterized protein</fullName>
    </submittedName>
</protein>
<gene>
    <name evidence="1" type="ORF">AURDEDRAFT_177169</name>
</gene>
<name>J0LBC1_AURST</name>
<evidence type="ECO:0000313" key="2">
    <source>
        <dbReference type="Proteomes" id="UP000006514"/>
    </source>
</evidence>
<evidence type="ECO:0000313" key="1">
    <source>
        <dbReference type="EMBL" id="EJD33748.1"/>
    </source>
</evidence>
<organism evidence="1 2">
    <name type="scientific">Auricularia subglabra (strain TFB-10046 / SS5)</name>
    <name type="common">White-rot fungus</name>
    <name type="synonym">Auricularia delicata (strain TFB10046)</name>
    <dbReference type="NCBI Taxonomy" id="717982"/>
    <lineage>
        <taxon>Eukaryota</taxon>
        <taxon>Fungi</taxon>
        <taxon>Dikarya</taxon>
        <taxon>Basidiomycota</taxon>
        <taxon>Agaricomycotina</taxon>
        <taxon>Agaricomycetes</taxon>
        <taxon>Auriculariales</taxon>
        <taxon>Auriculariaceae</taxon>
        <taxon>Auricularia</taxon>
    </lineage>
</organism>
<proteinExistence type="predicted"/>
<dbReference type="Proteomes" id="UP000006514">
    <property type="component" value="Unassembled WGS sequence"/>
</dbReference>
<dbReference type="InParanoid" id="J0LBC1"/>
<dbReference type="KEGG" id="adl:AURDEDRAFT_177169"/>
<dbReference type="AlphaFoldDB" id="J0LBC1"/>
<keyword evidence="2" id="KW-1185">Reference proteome</keyword>
<sequence length="283" mass="31185">MRGYLHEDLPALLPLLAIHELDNQTASSDHAARPVEALLCDASDAWVPLDHLLAIIHQWRLNSVRILDATAMDPPWTRFRCSAPLAIGLSSLSAPLVMQRLGCRMLRMSWSPREPSLPRLCPCCRTPRQQANKTHMCGTWTALRRQSKLSGLALYTKAERLLGERTKADDRDTSAKRAPGHAGGLHGGADAWAFLDQAFLSLVPAAARNPCTLQHQESSARRSTPLAISFAPLATKQPCVEASLPNVRRLASSACASQNFRSRRFDTSAFSHRQWTPSQPTSV</sequence>